<dbReference type="RefSeq" id="WP_166008187.1">
    <property type="nucleotide sequence ID" value="NZ_CP049886.1"/>
</dbReference>
<evidence type="ECO:0000259" key="5">
    <source>
        <dbReference type="Pfam" id="PF07732"/>
    </source>
</evidence>
<keyword evidence="3" id="KW-0560">Oxidoreductase</keyword>
<dbReference type="GO" id="GO:0016491">
    <property type="term" value="F:oxidoreductase activity"/>
    <property type="evidence" value="ECO:0007669"/>
    <property type="project" value="UniProtKB-KW"/>
</dbReference>
<dbReference type="PROSITE" id="PS00080">
    <property type="entry name" value="MULTICOPPER_OXIDASE2"/>
    <property type="match status" value="1"/>
</dbReference>
<feature type="domain" description="Plastocyanin-like" evidence="4">
    <location>
        <begin position="347"/>
        <end position="459"/>
    </location>
</feature>
<evidence type="ECO:0000313" key="6">
    <source>
        <dbReference type="EMBL" id="QIL46799.1"/>
    </source>
</evidence>
<dbReference type="CDD" id="cd13867">
    <property type="entry name" value="CuRO_2_CueO_FtsP"/>
    <property type="match status" value="1"/>
</dbReference>
<dbReference type="Pfam" id="PF07731">
    <property type="entry name" value="Cu-oxidase_2"/>
    <property type="match status" value="1"/>
</dbReference>
<dbReference type="GO" id="GO:0005507">
    <property type="term" value="F:copper ion binding"/>
    <property type="evidence" value="ECO:0007669"/>
    <property type="project" value="InterPro"/>
</dbReference>
<comment type="similarity">
    <text evidence="1">Belongs to the multicopper oxidase family.</text>
</comment>
<evidence type="ECO:0000256" key="3">
    <source>
        <dbReference type="ARBA" id="ARBA00023002"/>
    </source>
</evidence>
<dbReference type="AlphaFoldDB" id="A0A6G8APA4"/>
<dbReference type="CDD" id="cd13890">
    <property type="entry name" value="CuRO_3_CueO_FtsP"/>
    <property type="match status" value="1"/>
</dbReference>
<dbReference type="PANTHER" id="PTHR48267:SF1">
    <property type="entry name" value="BILIRUBIN OXIDASE"/>
    <property type="match status" value="1"/>
</dbReference>
<protein>
    <submittedName>
        <fullName evidence="6">Multicopper oxidase domain-containing protein</fullName>
    </submittedName>
</protein>
<dbReference type="InterPro" id="IPR008972">
    <property type="entry name" value="Cupredoxin"/>
</dbReference>
<dbReference type="InterPro" id="IPR002355">
    <property type="entry name" value="Cu_oxidase_Cu_BS"/>
</dbReference>
<dbReference type="PANTHER" id="PTHR48267">
    <property type="entry name" value="CUPREDOXIN SUPERFAMILY PROTEIN"/>
    <property type="match status" value="1"/>
</dbReference>
<dbReference type="KEGG" id="vah:G7081_06820"/>
<evidence type="ECO:0000259" key="4">
    <source>
        <dbReference type="Pfam" id="PF07731"/>
    </source>
</evidence>
<dbReference type="SUPFAM" id="SSF49503">
    <property type="entry name" value="Cupredoxins"/>
    <property type="match status" value="3"/>
</dbReference>
<gene>
    <name evidence="6" type="ORF">G7081_06820</name>
</gene>
<dbReference type="Pfam" id="PF07732">
    <property type="entry name" value="Cu-oxidase_3"/>
    <property type="match status" value="1"/>
</dbReference>
<reference evidence="6 7" key="1">
    <citation type="submission" date="2020-03" db="EMBL/GenBank/DDBJ databases">
        <title>Vagococcus sp. nov., isolated from beetles.</title>
        <authorList>
            <person name="Hyun D.-W."/>
            <person name="Bae J.-W."/>
        </authorList>
    </citation>
    <scope>NUCLEOTIDE SEQUENCE [LARGE SCALE GENOMIC DNA]</scope>
    <source>
        <strain evidence="6 7">HDW17A</strain>
    </source>
</reference>
<name>A0A6G8APA4_9ENTE</name>
<organism evidence="6 7">
    <name type="scientific">Vagococcus coleopterorum</name>
    <dbReference type="NCBI Taxonomy" id="2714946"/>
    <lineage>
        <taxon>Bacteria</taxon>
        <taxon>Bacillati</taxon>
        <taxon>Bacillota</taxon>
        <taxon>Bacilli</taxon>
        <taxon>Lactobacillales</taxon>
        <taxon>Enterococcaceae</taxon>
        <taxon>Vagococcus</taxon>
    </lineage>
</organism>
<sequence>MEMVNDVYKMKGMPVAIDLKKHNQPKRKLNIPKELVPIKNDDTNLIYEIVAKIGETDILDGKKTMTSGYNTSILGPVIRLRKGQQTRLIAKNQLNESTTFHWHGLEVAAANDGGPHHEIMPGQEEILEFNVIQEAGTLWLHPHPHKKTAKQVYEGLAALIYVEDDNSDQLLIPKDYGIDDIPLIIQDKTFTDDGQLDYQADYQADGTLGDTSLINGTINPYVDLTKGLTRLRLLNGSNSRNYRISFSDNIPFKQIATDGGFLESPVELTELILTPAERAEIVMDTRQLAVGDTISMLNGDHALIEFNQVAMPIVTNELPTTLNSIKRLSDEEVAKLPMKEFRLAGMGETVTINNEKFDMSVINFETKLQSPEVWRIINEPSMMGGMIHPFHVHGTQFQILSRNGTPVSGADKGWKDTVGLLPKETVELLIEFKVPGVFMYHCHNLEHEDNGMMGQFLVK</sequence>
<feature type="domain" description="Plastocyanin-like" evidence="5">
    <location>
        <begin position="57"/>
        <end position="166"/>
    </location>
</feature>
<dbReference type="InterPro" id="IPR045087">
    <property type="entry name" value="Cu-oxidase_fam"/>
</dbReference>
<keyword evidence="7" id="KW-1185">Reference proteome</keyword>
<dbReference type="InterPro" id="IPR011706">
    <property type="entry name" value="Cu-oxidase_C"/>
</dbReference>
<dbReference type="InterPro" id="IPR033138">
    <property type="entry name" value="Cu_oxidase_CS"/>
</dbReference>
<evidence type="ECO:0000256" key="2">
    <source>
        <dbReference type="ARBA" id="ARBA00022723"/>
    </source>
</evidence>
<evidence type="ECO:0000256" key="1">
    <source>
        <dbReference type="ARBA" id="ARBA00010609"/>
    </source>
</evidence>
<dbReference type="Gene3D" id="2.60.40.420">
    <property type="entry name" value="Cupredoxins - blue copper proteins"/>
    <property type="match status" value="3"/>
</dbReference>
<dbReference type="InterPro" id="IPR011707">
    <property type="entry name" value="Cu-oxidase-like_N"/>
</dbReference>
<dbReference type="Proteomes" id="UP000500890">
    <property type="component" value="Chromosome"/>
</dbReference>
<evidence type="ECO:0000313" key="7">
    <source>
        <dbReference type="Proteomes" id="UP000500890"/>
    </source>
</evidence>
<keyword evidence="2" id="KW-0479">Metal-binding</keyword>
<dbReference type="PROSITE" id="PS00079">
    <property type="entry name" value="MULTICOPPER_OXIDASE1"/>
    <property type="match status" value="1"/>
</dbReference>
<accession>A0A6G8APA4</accession>
<dbReference type="EMBL" id="CP049886">
    <property type="protein sequence ID" value="QIL46799.1"/>
    <property type="molecule type" value="Genomic_DNA"/>
</dbReference>
<proteinExistence type="inferred from homology"/>